<dbReference type="InterPro" id="IPR002182">
    <property type="entry name" value="NB-ARC"/>
</dbReference>
<evidence type="ECO:0000256" key="2">
    <source>
        <dbReference type="ARBA" id="ARBA00023012"/>
    </source>
</evidence>
<dbReference type="SUPFAM" id="SSF52540">
    <property type="entry name" value="P-loop containing nucleoside triphosphate hydrolases"/>
    <property type="match status" value="1"/>
</dbReference>
<dbReference type="InterPro" id="IPR016032">
    <property type="entry name" value="Sig_transdc_resp-reg_C-effctor"/>
</dbReference>
<dbReference type="InterPro" id="IPR005158">
    <property type="entry name" value="BTAD"/>
</dbReference>
<dbReference type="GO" id="GO:0000160">
    <property type="term" value="P:phosphorelay signal transduction system"/>
    <property type="evidence" value="ECO:0007669"/>
    <property type="project" value="UniProtKB-KW"/>
</dbReference>
<dbReference type="PANTHER" id="PTHR35807:SF1">
    <property type="entry name" value="TRANSCRIPTIONAL REGULATOR REDD"/>
    <property type="match status" value="1"/>
</dbReference>
<dbReference type="SMART" id="SM01043">
    <property type="entry name" value="BTAD"/>
    <property type="match status" value="1"/>
</dbReference>
<reference evidence="9 10" key="1">
    <citation type="submission" date="2018-07" db="EMBL/GenBank/DDBJ databases">
        <title>Genome guided investigation of antibiotics producing actinomycetales strain isolated from a Macau mangrove ecosystem.</title>
        <authorList>
            <person name="Hu D."/>
        </authorList>
    </citation>
    <scope>NUCLEOTIDE SEQUENCE [LARGE SCALE GENOMIC DNA]</scope>
    <source>
        <strain evidence="9 10">2297</strain>
    </source>
</reference>
<keyword evidence="4 6" id="KW-0238">DNA-binding</keyword>
<dbReference type="PROSITE" id="PS51755">
    <property type="entry name" value="OMPR_PHOB"/>
    <property type="match status" value="1"/>
</dbReference>
<dbReference type="PANTHER" id="PTHR35807">
    <property type="entry name" value="TRANSCRIPTIONAL REGULATOR REDD-RELATED"/>
    <property type="match status" value="1"/>
</dbReference>
<evidence type="ECO:0000313" key="10">
    <source>
        <dbReference type="Proteomes" id="UP000253742"/>
    </source>
</evidence>
<dbReference type="InterPro" id="IPR011990">
    <property type="entry name" value="TPR-like_helical_dom_sf"/>
</dbReference>
<evidence type="ECO:0000256" key="7">
    <source>
        <dbReference type="SAM" id="MobiDB-lite"/>
    </source>
</evidence>
<name>A0A369UV61_9ACTN</name>
<dbReference type="Gene3D" id="3.40.50.300">
    <property type="entry name" value="P-loop containing nucleotide triphosphate hydrolases"/>
    <property type="match status" value="1"/>
</dbReference>
<comment type="caution">
    <text evidence="9">The sequence shown here is derived from an EMBL/GenBank/DDBJ whole genome shotgun (WGS) entry which is preliminary data.</text>
</comment>
<dbReference type="OrthoDB" id="7628974at2"/>
<feature type="domain" description="OmpR/PhoB-type" evidence="8">
    <location>
        <begin position="24"/>
        <end position="127"/>
    </location>
</feature>
<dbReference type="InterPro" id="IPR051677">
    <property type="entry name" value="AfsR-DnrI-RedD_regulator"/>
</dbReference>
<dbReference type="PRINTS" id="PR00364">
    <property type="entry name" value="DISEASERSIST"/>
</dbReference>
<protein>
    <recommendedName>
        <fullName evidence="8">OmpR/PhoB-type domain-containing protein</fullName>
    </recommendedName>
</protein>
<evidence type="ECO:0000256" key="3">
    <source>
        <dbReference type="ARBA" id="ARBA00023015"/>
    </source>
</evidence>
<accession>A0A369UV61</accession>
<keyword evidence="2" id="KW-0902">Two-component regulatory system</keyword>
<dbReference type="SUPFAM" id="SSF48452">
    <property type="entry name" value="TPR-like"/>
    <property type="match status" value="1"/>
</dbReference>
<proteinExistence type="inferred from homology"/>
<dbReference type="Proteomes" id="UP000253742">
    <property type="component" value="Unassembled WGS sequence"/>
</dbReference>
<dbReference type="SMART" id="SM00862">
    <property type="entry name" value="Trans_reg_C"/>
    <property type="match status" value="1"/>
</dbReference>
<evidence type="ECO:0000256" key="6">
    <source>
        <dbReference type="PROSITE-ProRule" id="PRU01091"/>
    </source>
</evidence>
<keyword evidence="3" id="KW-0805">Transcription regulation</keyword>
<dbReference type="InterPro" id="IPR027417">
    <property type="entry name" value="P-loop_NTPase"/>
</dbReference>
<dbReference type="Pfam" id="PF00486">
    <property type="entry name" value="Trans_reg_C"/>
    <property type="match status" value="1"/>
</dbReference>
<dbReference type="Pfam" id="PF00931">
    <property type="entry name" value="NB-ARC"/>
    <property type="match status" value="1"/>
</dbReference>
<evidence type="ECO:0000259" key="8">
    <source>
        <dbReference type="PROSITE" id="PS51755"/>
    </source>
</evidence>
<feature type="region of interest" description="Disordered" evidence="7">
    <location>
        <begin position="1"/>
        <end position="20"/>
    </location>
</feature>
<evidence type="ECO:0000313" key="9">
    <source>
        <dbReference type="EMBL" id="RDD84357.1"/>
    </source>
</evidence>
<dbReference type="Gene3D" id="1.25.40.10">
    <property type="entry name" value="Tetratricopeptide repeat domain"/>
    <property type="match status" value="1"/>
</dbReference>
<dbReference type="InterPro" id="IPR036388">
    <property type="entry name" value="WH-like_DNA-bd_sf"/>
</dbReference>
<dbReference type="GO" id="GO:0006355">
    <property type="term" value="P:regulation of DNA-templated transcription"/>
    <property type="evidence" value="ECO:0007669"/>
    <property type="project" value="InterPro"/>
</dbReference>
<evidence type="ECO:0000256" key="5">
    <source>
        <dbReference type="ARBA" id="ARBA00023163"/>
    </source>
</evidence>
<gene>
    <name evidence="9" type="ORF">DVZ84_35725</name>
</gene>
<dbReference type="AlphaFoldDB" id="A0A369UV61"/>
<dbReference type="CDD" id="cd15831">
    <property type="entry name" value="BTAD"/>
    <property type="match status" value="1"/>
</dbReference>
<dbReference type="GO" id="GO:0043531">
    <property type="term" value="F:ADP binding"/>
    <property type="evidence" value="ECO:0007669"/>
    <property type="project" value="InterPro"/>
</dbReference>
<dbReference type="Gene3D" id="1.10.10.10">
    <property type="entry name" value="Winged helix-like DNA-binding domain superfamily/Winged helix DNA-binding domain"/>
    <property type="match status" value="1"/>
</dbReference>
<dbReference type="EMBL" id="QQBH01000043">
    <property type="protein sequence ID" value="RDD84357.1"/>
    <property type="molecule type" value="Genomic_DNA"/>
</dbReference>
<evidence type="ECO:0000256" key="1">
    <source>
        <dbReference type="ARBA" id="ARBA00005820"/>
    </source>
</evidence>
<dbReference type="GO" id="GO:0003677">
    <property type="term" value="F:DNA binding"/>
    <property type="evidence" value="ECO:0007669"/>
    <property type="project" value="UniProtKB-UniRule"/>
</dbReference>
<keyword evidence="5" id="KW-0804">Transcription</keyword>
<feature type="DNA-binding region" description="OmpR/PhoB-type" evidence="6">
    <location>
        <begin position="24"/>
        <end position="127"/>
    </location>
</feature>
<dbReference type="SUPFAM" id="SSF46894">
    <property type="entry name" value="C-terminal effector domain of the bipartite response regulators"/>
    <property type="match status" value="1"/>
</dbReference>
<evidence type="ECO:0000256" key="4">
    <source>
        <dbReference type="ARBA" id="ARBA00023125"/>
    </source>
</evidence>
<dbReference type="InterPro" id="IPR001867">
    <property type="entry name" value="OmpR/PhoB-type_DNA-bd"/>
</dbReference>
<organism evidence="9 10">
    <name type="scientific">Streptomyces parvulus</name>
    <dbReference type="NCBI Taxonomy" id="146923"/>
    <lineage>
        <taxon>Bacteria</taxon>
        <taxon>Bacillati</taxon>
        <taxon>Actinomycetota</taxon>
        <taxon>Actinomycetes</taxon>
        <taxon>Kitasatosporales</taxon>
        <taxon>Streptomycetaceae</taxon>
        <taxon>Streptomyces</taxon>
    </lineage>
</organism>
<dbReference type="Pfam" id="PF03704">
    <property type="entry name" value="BTAD"/>
    <property type="match status" value="1"/>
</dbReference>
<sequence>MNPPFLTTPAAAPGPPGHVRADDPTLCQVEPLRFSLLGPLRAWRGPTELSLGSPQQQAVLAALLLRRGRHATTDELIAAVWASPPTGAASVVRTYISKLRRVLGTRWDRTRSVSALRSGPGGYALSLPADASDAALLEKEMAEARRHRDGGRSDEARGVLLRALGRWSGSPLAGVPGPVAEAERERLVELRLTLEISVLSLDLELGQHRQAVPELFRLTAAHPLREEPRRLLMTALFRCGRRAEALALYEETRRILASELGVAPAASLRRLRDRIMAGEPGPGLGAAKEPAGHPSTDTAQERQGSLATLPTDLPDFTGRAAETDELVAALSAGSAATGVAVVSGMGGVGKTSLAVHAAHRLASSFPDGQLYADLGTRDDQPVALDDILSCFLQTLGGQDIVVPHDRVERAALFRTLVAGRRVLFVLDDASDAAQVRQLLPGSALCAVLVTSRTRLSSLSATVRIALDAPPPDEAMEMFARMIGSPIRDADALVLGRLVEVTGGLPLAIRVLASRHAARAGWPVAQTLGGLRGGPHLLPALRAEGLSVADSIQAGFGRLDKDQARAFLLPARAGMRDFTTTEAMTLLDAERREVRRLMDSLVDAGMLTSAARERYGYHALFFAFARGHDRGHTD</sequence>
<feature type="region of interest" description="Disordered" evidence="7">
    <location>
        <begin position="278"/>
        <end position="303"/>
    </location>
</feature>
<comment type="similarity">
    <text evidence="1">Belongs to the AfsR/DnrI/RedD regulatory family.</text>
</comment>
<feature type="compositionally biased region" description="Low complexity" evidence="7">
    <location>
        <begin position="1"/>
        <end position="11"/>
    </location>
</feature>